<proteinExistence type="predicted"/>
<reference evidence="5" key="1">
    <citation type="submission" date="2024-04" db="EMBL/GenBank/DDBJ databases">
        <title>Salinicola lusitanus LLJ914,a marine bacterium isolated from the Okinawa Trough.</title>
        <authorList>
            <person name="Li J."/>
        </authorList>
    </citation>
    <scope>NUCLEOTIDE SEQUENCE [LARGE SCALE GENOMIC DNA]</scope>
</reference>
<feature type="compositionally biased region" description="Polar residues" evidence="1">
    <location>
        <begin position="98"/>
        <end position="107"/>
    </location>
</feature>
<feature type="domain" description="SGNH hydrolase-type esterase" evidence="3">
    <location>
        <begin position="287"/>
        <end position="404"/>
    </location>
</feature>
<name>A0AAW0N8S3_9GOBI</name>
<feature type="compositionally biased region" description="Polar residues" evidence="1">
    <location>
        <begin position="651"/>
        <end position="662"/>
    </location>
</feature>
<dbReference type="Pfam" id="PF00078">
    <property type="entry name" value="RVT_1"/>
    <property type="match status" value="1"/>
</dbReference>
<keyword evidence="5" id="KW-1185">Reference proteome</keyword>
<dbReference type="Gene3D" id="3.40.50.12700">
    <property type="match status" value="1"/>
</dbReference>
<dbReference type="EMBL" id="JBBPFD010000017">
    <property type="protein sequence ID" value="KAK7891097.1"/>
    <property type="molecule type" value="Genomic_DNA"/>
</dbReference>
<dbReference type="Pfam" id="PF13472">
    <property type="entry name" value="Lipase_GDSL_2"/>
    <property type="match status" value="1"/>
</dbReference>
<organism evidence="4 5">
    <name type="scientific">Mugilogobius chulae</name>
    <name type="common">yellowstripe goby</name>
    <dbReference type="NCBI Taxonomy" id="88201"/>
    <lineage>
        <taxon>Eukaryota</taxon>
        <taxon>Metazoa</taxon>
        <taxon>Chordata</taxon>
        <taxon>Craniata</taxon>
        <taxon>Vertebrata</taxon>
        <taxon>Euteleostomi</taxon>
        <taxon>Actinopterygii</taxon>
        <taxon>Neopterygii</taxon>
        <taxon>Teleostei</taxon>
        <taxon>Neoteleostei</taxon>
        <taxon>Acanthomorphata</taxon>
        <taxon>Gobiaria</taxon>
        <taxon>Gobiiformes</taxon>
        <taxon>Gobioidei</taxon>
        <taxon>Gobiidae</taxon>
        <taxon>Gobionellinae</taxon>
        <taxon>Mugilogobius</taxon>
    </lineage>
</organism>
<feature type="region of interest" description="Disordered" evidence="1">
    <location>
        <begin position="60"/>
        <end position="124"/>
    </location>
</feature>
<feature type="domain" description="Reverse transcriptase" evidence="2">
    <location>
        <begin position="406"/>
        <end position="531"/>
    </location>
</feature>
<feature type="region of interest" description="Disordered" evidence="1">
    <location>
        <begin position="623"/>
        <end position="673"/>
    </location>
</feature>
<accession>A0AAW0N8S3</accession>
<evidence type="ECO:0000259" key="3">
    <source>
        <dbReference type="Pfam" id="PF13472"/>
    </source>
</evidence>
<dbReference type="AlphaFoldDB" id="A0AAW0N8S3"/>
<evidence type="ECO:0000313" key="4">
    <source>
        <dbReference type="EMBL" id="KAK7891097.1"/>
    </source>
</evidence>
<feature type="compositionally biased region" description="Basic and acidic residues" evidence="1">
    <location>
        <begin position="628"/>
        <end position="645"/>
    </location>
</feature>
<gene>
    <name evidence="4" type="ORF">WMY93_023060</name>
</gene>
<evidence type="ECO:0008006" key="6">
    <source>
        <dbReference type="Google" id="ProtNLM"/>
    </source>
</evidence>
<dbReference type="PANTHER" id="PTHR33332">
    <property type="entry name" value="REVERSE TRANSCRIPTASE DOMAIN-CONTAINING PROTEIN"/>
    <property type="match status" value="1"/>
</dbReference>
<evidence type="ECO:0000313" key="5">
    <source>
        <dbReference type="Proteomes" id="UP001460270"/>
    </source>
</evidence>
<dbReference type="InterPro" id="IPR000477">
    <property type="entry name" value="RT_dom"/>
</dbReference>
<evidence type="ECO:0000256" key="1">
    <source>
        <dbReference type="SAM" id="MobiDB-lite"/>
    </source>
</evidence>
<dbReference type="Proteomes" id="UP001460270">
    <property type="component" value="Unassembled WGS sequence"/>
</dbReference>
<dbReference type="Gene3D" id="3.10.20.90">
    <property type="entry name" value="Phosphatidylinositol 3-kinase Catalytic Subunit, Chain A, domain 1"/>
    <property type="match status" value="1"/>
</dbReference>
<protein>
    <recommendedName>
        <fullName evidence="6">Reverse transcriptase domain-containing protein</fullName>
    </recommendedName>
</protein>
<dbReference type="SUPFAM" id="SSF54236">
    <property type="entry name" value="Ubiquitin-like"/>
    <property type="match status" value="1"/>
</dbReference>
<sequence>MHPLTCSSSCESCVGLSQRVTELEHQISTLFVKIQEERDVDIILGKTIRSANSAQLADTAQYSTGEATGSTSSDPSVPRPVSEERNWLQQGARPKAPISSTPVQSNPWIEVGPRKGRGKRASRSYSTVDLTLGNKFNILDHDEFPPPSKKTRAGNLHFTPAPRSDHPAARGLDGTTPPVLGSLHESARELLGQSTPSAAPVPPGGSSSSARGSPAPRGRGASSAPSLCEQGHASGHPATQSQPHISAMPPASKPGPSVLVLGSSMVRHVRINTGHTSCHPGALVKDITDSAPTILRHHPTVTTVVLHIGTNDIKLQQSETLLDHYKTLISTIQSLNKQCIVSGPLPPPRFGDVKFSRIRQLHIRLMKYCRENRIPYVDNFIAFFNRPELFKKDRLHPNLTGSRLLSNNIQLTVHEITCGVPQGSILGPVLFNLYMLPLGGVIRRHGINFHSYADDTQLYISMSPDDTRPMDALFNCILDIKSWMAENFLQLNQDKTEVLVIGPEAQREKLLSKLQTQSFNPSSQVRNLGVIFDSELTFIPHIKNITKIVSSVSSEEPLHQELWSAVAAGLWLMGPGGRTGRYTLVEKWRDTERHLAPNESPVASLNTWGQYAGDVQLILHRTGPSLTERPRLKDPHSEAQREDCTARASRRSPNSDIPTMTTLYAAGSRVGSL</sequence>
<dbReference type="SUPFAM" id="SSF52266">
    <property type="entry name" value="SGNH hydrolase"/>
    <property type="match status" value="1"/>
</dbReference>
<feature type="compositionally biased region" description="Low complexity" evidence="1">
    <location>
        <begin position="204"/>
        <end position="226"/>
    </location>
</feature>
<dbReference type="InterPro" id="IPR013830">
    <property type="entry name" value="SGNH_hydro"/>
</dbReference>
<feature type="compositionally biased region" description="Polar residues" evidence="1">
    <location>
        <begin position="60"/>
        <end position="75"/>
    </location>
</feature>
<comment type="caution">
    <text evidence="4">The sequence shown here is derived from an EMBL/GenBank/DDBJ whole genome shotgun (WGS) entry which is preliminary data.</text>
</comment>
<dbReference type="InterPro" id="IPR029071">
    <property type="entry name" value="Ubiquitin-like_domsf"/>
</dbReference>
<evidence type="ECO:0000259" key="2">
    <source>
        <dbReference type="Pfam" id="PF00078"/>
    </source>
</evidence>
<feature type="region of interest" description="Disordered" evidence="1">
    <location>
        <begin position="194"/>
        <end position="259"/>
    </location>
</feature>
<dbReference type="CDD" id="cd00229">
    <property type="entry name" value="SGNH_hydrolase"/>
    <property type="match status" value="1"/>
</dbReference>
<dbReference type="Gene3D" id="3.40.50.12690">
    <property type="match status" value="1"/>
</dbReference>
<feature type="region of interest" description="Disordered" evidence="1">
    <location>
        <begin position="138"/>
        <end position="181"/>
    </location>
</feature>